<dbReference type="Proteomes" id="UP000648801">
    <property type="component" value="Unassembled WGS sequence"/>
</dbReference>
<dbReference type="EMBL" id="BMJB01000001">
    <property type="protein sequence ID" value="GGA57203.1"/>
    <property type="molecule type" value="Genomic_DNA"/>
</dbReference>
<feature type="compositionally biased region" description="Basic and acidic residues" evidence="1">
    <location>
        <begin position="38"/>
        <end position="48"/>
    </location>
</feature>
<keyword evidence="3" id="KW-1185">Reference proteome</keyword>
<dbReference type="AlphaFoldDB" id="A0A916RI98"/>
<protein>
    <submittedName>
        <fullName evidence="2">Uncharacterized protein</fullName>
    </submittedName>
</protein>
<gene>
    <name evidence="2" type="ORF">GCM10011507_05660</name>
</gene>
<reference evidence="2" key="2">
    <citation type="submission" date="2020-09" db="EMBL/GenBank/DDBJ databases">
        <authorList>
            <person name="Sun Q."/>
            <person name="Zhou Y."/>
        </authorList>
    </citation>
    <scope>NUCLEOTIDE SEQUENCE</scope>
    <source>
        <strain evidence="2">CGMCC 1.15447</strain>
    </source>
</reference>
<evidence type="ECO:0000313" key="2">
    <source>
        <dbReference type="EMBL" id="GGA57203.1"/>
    </source>
</evidence>
<accession>A0A916RI98</accession>
<comment type="caution">
    <text evidence="2">The sequence shown here is derived from an EMBL/GenBank/DDBJ whole genome shotgun (WGS) entry which is preliminary data.</text>
</comment>
<evidence type="ECO:0000256" key="1">
    <source>
        <dbReference type="SAM" id="MobiDB-lite"/>
    </source>
</evidence>
<evidence type="ECO:0000313" key="3">
    <source>
        <dbReference type="Proteomes" id="UP000648801"/>
    </source>
</evidence>
<sequence>MIFICMLACAIAIPTFMLVSGDNRRRKRQNPHPFVGEGPRKDRASDID</sequence>
<feature type="region of interest" description="Disordered" evidence="1">
    <location>
        <begin position="22"/>
        <end position="48"/>
    </location>
</feature>
<proteinExistence type="predicted"/>
<organism evidence="2 3">
    <name type="scientific">Edaphobacter acidisoli</name>
    <dbReference type="NCBI Taxonomy" id="2040573"/>
    <lineage>
        <taxon>Bacteria</taxon>
        <taxon>Pseudomonadati</taxon>
        <taxon>Acidobacteriota</taxon>
        <taxon>Terriglobia</taxon>
        <taxon>Terriglobales</taxon>
        <taxon>Acidobacteriaceae</taxon>
        <taxon>Edaphobacter</taxon>
    </lineage>
</organism>
<reference evidence="2" key="1">
    <citation type="journal article" date="2014" name="Int. J. Syst. Evol. Microbiol.">
        <title>Complete genome sequence of Corynebacterium casei LMG S-19264T (=DSM 44701T), isolated from a smear-ripened cheese.</title>
        <authorList>
            <consortium name="US DOE Joint Genome Institute (JGI-PGF)"/>
            <person name="Walter F."/>
            <person name="Albersmeier A."/>
            <person name="Kalinowski J."/>
            <person name="Ruckert C."/>
        </authorList>
    </citation>
    <scope>NUCLEOTIDE SEQUENCE</scope>
    <source>
        <strain evidence="2">CGMCC 1.15447</strain>
    </source>
</reference>
<name>A0A916RI98_9BACT</name>